<dbReference type="AlphaFoldDB" id="A0A1Q9CPM9"/>
<dbReference type="Proteomes" id="UP000186817">
    <property type="component" value="Unassembled WGS sequence"/>
</dbReference>
<comment type="caution">
    <text evidence="1">The sequence shown here is derived from an EMBL/GenBank/DDBJ whole genome shotgun (WGS) entry which is preliminary data.</text>
</comment>
<protein>
    <submittedName>
        <fullName evidence="1">Uncharacterized protein</fullName>
    </submittedName>
</protein>
<organism evidence="1 2">
    <name type="scientific">Symbiodinium microadriaticum</name>
    <name type="common">Dinoflagellate</name>
    <name type="synonym">Zooxanthella microadriatica</name>
    <dbReference type="NCBI Taxonomy" id="2951"/>
    <lineage>
        <taxon>Eukaryota</taxon>
        <taxon>Sar</taxon>
        <taxon>Alveolata</taxon>
        <taxon>Dinophyceae</taxon>
        <taxon>Suessiales</taxon>
        <taxon>Symbiodiniaceae</taxon>
        <taxon>Symbiodinium</taxon>
    </lineage>
</organism>
<proteinExistence type="predicted"/>
<evidence type="ECO:0000313" key="2">
    <source>
        <dbReference type="Proteomes" id="UP000186817"/>
    </source>
</evidence>
<gene>
    <name evidence="1" type="ORF">AK812_SmicGene34192</name>
</gene>
<evidence type="ECO:0000313" key="1">
    <source>
        <dbReference type="EMBL" id="OLP84889.1"/>
    </source>
</evidence>
<sequence length="115" mass="13004">MDGVASFCKKHNAMKHEAISVVPTGSSEDHPFAVQTKRHNQSFPGRTNCLGPEEFQQILERIEHRESLPGHGHHKVCKARWFTVKDFRKRVCSILPRRSMPVSDLKEGLSTDAAL</sequence>
<keyword evidence="2" id="KW-1185">Reference proteome</keyword>
<dbReference type="EMBL" id="LSRX01001010">
    <property type="protein sequence ID" value="OLP84889.1"/>
    <property type="molecule type" value="Genomic_DNA"/>
</dbReference>
<name>A0A1Q9CPM9_SYMMI</name>
<accession>A0A1Q9CPM9</accession>
<reference evidence="1 2" key="1">
    <citation type="submission" date="2016-02" db="EMBL/GenBank/DDBJ databases">
        <title>Genome analysis of coral dinoflagellate symbionts highlights evolutionary adaptations to a symbiotic lifestyle.</title>
        <authorList>
            <person name="Aranda M."/>
            <person name="Li Y."/>
            <person name="Liew Y.J."/>
            <person name="Baumgarten S."/>
            <person name="Simakov O."/>
            <person name="Wilson M."/>
            <person name="Piel J."/>
            <person name="Ashoor H."/>
            <person name="Bougouffa S."/>
            <person name="Bajic V.B."/>
            <person name="Ryu T."/>
            <person name="Ravasi T."/>
            <person name="Bayer T."/>
            <person name="Micklem G."/>
            <person name="Kim H."/>
            <person name="Bhak J."/>
            <person name="Lajeunesse T.C."/>
            <person name="Voolstra C.R."/>
        </authorList>
    </citation>
    <scope>NUCLEOTIDE SEQUENCE [LARGE SCALE GENOMIC DNA]</scope>
    <source>
        <strain evidence="1 2">CCMP2467</strain>
    </source>
</reference>